<evidence type="ECO:0000313" key="2">
    <source>
        <dbReference type="Proteomes" id="UP000268696"/>
    </source>
</evidence>
<dbReference type="Proteomes" id="UP000268696">
    <property type="component" value="Chromosome"/>
</dbReference>
<evidence type="ECO:0000313" key="1">
    <source>
        <dbReference type="EMBL" id="AZE56275.1"/>
    </source>
</evidence>
<dbReference type="AlphaFoldDB" id="A0A3G7UAB7"/>
<reference evidence="1 2" key="1">
    <citation type="submission" date="2018-03" db="EMBL/GenBank/DDBJ databases">
        <title>Diversity of phytobeneficial traits revealed by whole-genome analysis of worldwide-isolated phenazine-producing Pseudomonas spp.</title>
        <authorList>
            <person name="Biessy A."/>
            <person name="Novinscak A."/>
            <person name="Blom J."/>
            <person name="Leger G."/>
            <person name="Thomashow L.S."/>
            <person name="Cazorla F.M."/>
            <person name="Josic D."/>
            <person name="Filion M."/>
        </authorList>
    </citation>
    <scope>NUCLEOTIDE SEQUENCE [LARGE SCALE GENOMIC DNA]</scope>
    <source>
        <strain evidence="1 2">30B</strain>
    </source>
</reference>
<gene>
    <name evidence="1" type="ORF">C4K03_4127</name>
</gene>
<sequence>MNLDTLKNWDQSKSKRNAQAALLIKLVQRFPDMIERLNAV</sequence>
<name>A0A3G7UAB7_9PSED</name>
<dbReference type="EMBL" id="CP027754">
    <property type="protein sequence ID" value="AZE56275.1"/>
    <property type="molecule type" value="Genomic_DNA"/>
</dbReference>
<accession>A0A3G7UAB7</accession>
<proteinExistence type="predicted"/>
<protein>
    <submittedName>
        <fullName evidence="1">Putative transcriptional regulator</fullName>
    </submittedName>
</protein>
<organism evidence="1 2">
    <name type="scientific">Pseudomonas synxantha</name>
    <dbReference type="NCBI Taxonomy" id="47883"/>
    <lineage>
        <taxon>Bacteria</taxon>
        <taxon>Pseudomonadati</taxon>
        <taxon>Pseudomonadota</taxon>
        <taxon>Gammaproteobacteria</taxon>
        <taxon>Pseudomonadales</taxon>
        <taxon>Pseudomonadaceae</taxon>
        <taxon>Pseudomonas</taxon>
    </lineage>
</organism>